<dbReference type="GO" id="GO:0005506">
    <property type="term" value="F:iron ion binding"/>
    <property type="evidence" value="ECO:0007669"/>
    <property type="project" value="InterPro"/>
</dbReference>
<keyword evidence="6" id="KW-0472">Membrane</keyword>
<keyword evidence="4 5" id="KW-0349">Heme</keyword>
<dbReference type="EMBL" id="AMQM01002152">
    <property type="status" value="NOT_ANNOTATED_CDS"/>
    <property type="molecule type" value="Genomic_DNA"/>
</dbReference>
<feature type="transmembrane region" description="Helical" evidence="6">
    <location>
        <begin position="12"/>
        <end position="32"/>
    </location>
</feature>
<reference evidence="7 9" key="2">
    <citation type="journal article" date="2013" name="Nature">
        <title>Insights into bilaterian evolution from three spiralian genomes.</title>
        <authorList>
            <person name="Simakov O."/>
            <person name="Marletaz F."/>
            <person name="Cho S.J."/>
            <person name="Edsinger-Gonzales E."/>
            <person name="Havlak P."/>
            <person name="Hellsten U."/>
            <person name="Kuo D.H."/>
            <person name="Larsson T."/>
            <person name="Lv J."/>
            <person name="Arendt D."/>
            <person name="Savage R."/>
            <person name="Osoegawa K."/>
            <person name="de Jong P."/>
            <person name="Grimwood J."/>
            <person name="Chapman J.A."/>
            <person name="Shapiro H."/>
            <person name="Aerts A."/>
            <person name="Otillar R.P."/>
            <person name="Terry A.Y."/>
            <person name="Boore J.L."/>
            <person name="Grigoriev I.V."/>
            <person name="Lindberg D.R."/>
            <person name="Seaver E.C."/>
            <person name="Weisblat D.A."/>
            <person name="Putnam N.H."/>
            <person name="Rokhsar D.S."/>
        </authorList>
    </citation>
    <scope>NUCLEOTIDE SEQUENCE</scope>
</reference>
<gene>
    <name evidence="8" type="primary">20194990</name>
    <name evidence="7" type="ORF">HELRODRAFT_108429</name>
</gene>
<evidence type="ECO:0000256" key="6">
    <source>
        <dbReference type="SAM" id="Phobius"/>
    </source>
</evidence>
<evidence type="ECO:0000313" key="9">
    <source>
        <dbReference type="Proteomes" id="UP000015101"/>
    </source>
</evidence>
<dbReference type="PANTHER" id="PTHR24300">
    <property type="entry name" value="CYTOCHROME P450 508A4-RELATED"/>
    <property type="match status" value="1"/>
</dbReference>
<comment type="similarity">
    <text evidence="1 5">Belongs to the cytochrome P450 family.</text>
</comment>
<evidence type="ECO:0000313" key="8">
    <source>
        <dbReference type="EnsemblMetazoa" id="HelroP108429"/>
    </source>
</evidence>
<dbReference type="FunCoup" id="T1EEI8">
    <property type="interactions" value="122"/>
</dbReference>
<dbReference type="InterPro" id="IPR017972">
    <property type="entry name" value="Cyt_P450_CS"/>
</dbReference>
<dbReference type="EMBL" id="KB097700">
    <property type="protein sequence ID" value="ESN91650.1"/>
    <property type="molecule type" value="Genomic_DNA"/>
</dbReference>
<dbReference type="eggNOG" id="KOG0156">
    <property type="taxonomic scope" value="Eukaryota"/>
</dbReference>
<dbReference type="PRINTS" id="PR00385">
    <property type="entry name" value="P450"/>
</dbReference>
<comment type="cofactor">
    <cofactor evidence="4">
        <name>heme</name>
        <dbReference type="ChEBI" id="CHEBI:30413"/>
    </cofactor>
</comment>
<dbReference type="RefSeq" id="XP_009030474.1">
    <property type="nucleotide sequence ID" value="XM_009032226.1"/>
</dbReference>
<dbReference type="InterPro" id="IPR001128">
    <property type="entry name" value="Cyt_P450"/>
</dbReference>
<evidence type="ECO:0000256" key="1">
    <source>
        <dbReference type="ARBA" id="ARBA00010617"/>
    </source>
</evidence>
<dbReference type="EnsemblMetazoa" id="HelroT108429">
    <property type="protein sequence ID" value="HelroP108429"/>
    <property type="gene ID" value="HelroG108429"/>
</dbReference>
<dbReference type="AlphaFoldDB" id="T1EEI8"/>
<dbReference type="PRINTS" id="PR00463">
    <property type="entry name" value="EP450I"/>
</dbReference>
<dbReference type="Gene3D" id="1.10.630.10">
    <property type="entry name" value="Cytochrome P450"/>
    <property type="match status" value="1"/>
</dbReference>
<dbReference type="InterPro" id="IPR050182">
    <property type="entry name" value="Cytochrome_P450_fam2"/>
</dbReference>
<dbReference type="OrthoDB" id="6081913at2759"/>
<dbReference type="GO" id="GO:0020037">
    <property type="term" value="F:heme binding"/>
    <property type="evidence" value="ECO:0000318"/>
    <property type="project" value="GO_Central"/>
</dbReference>
<dbReference type="InterPro" id="IPR002401">
    <property type="entry name" value="Cyt_P450_E_grp-I"/>
</dbReference>
<dbReference type="PANTHER" id="PTHR24300:SF403">
    <property type="entry name" value="CYTOCHROME P450 306A1"/>
    <property type="match status" value="1"/>
</dbReference>
<dbReference type="KEGG" id="hro:HELRODRAFT_108429"/>
<dbReference type="InParanoid" id="T1EEI8"/>
<dbReference type="GO" id="GO:0008202">
    <property type="term" value="P:steroid metabolic process"/>
    <property type="evidence" value="ECO:0000318"/>
    <property type="project" value="GO_Central"/>
</dbReference>
<keyword evidence="6" id="KW-0812">Transmembrane</keyword>
<protein>
    <recommendedName>
        <fullName evidence="10">Cytochrome P450</fullName>
    </recommendedName>
</protein>
<keyword evidence="3 4" id="KW-0408">Iron</keyword>
<dbReference type="Pfam" id="PF00067">
    <property type="entry name" value="p450"/>
    <property type="match status" value="1"/>
</dbReference>
<dbReference type="SUPFAM" id="SSF48264">
    <property type="entry name" value="Cytochrome P450"/>
    <property type="match status" value="1"/>
</dbReference>
<reference evidence="9" key="1">
    <citation type="submission" date="2012-12" db="EMBL/GenBank/DDBJ databases">
        <authorList>
            <person name="Hellsten U."/>
            <person name="Grimwood J."/>
            <person name="Chapman J.A."/>
            <person name="Shapiro H."/>
            <person name="Aerts A."/>
            <person name="Otillar R.P."/>
            <person name="Terry A.Y."/>
            <person name="Boore J.L."/>
            <person name="Simakov O."/>
            <person name="Marletaz F."/>
            <person name="Cho S.-J."/>
            <person name="Edsinger-Gonzales E."/>
            <person name="Havlak P."/>
            <person name="Kuo D.-H."/>
            <person name="Larsson T."/>
            <person name="Lv J."/>
            <person name="Arendt D."/>
            <person name="Savage R."/>
            <person name="Osoegawa K."/>
            <person name="de Jong P."/>
            <person name="Lindberg D.R."/>
            <person name="Seaver E.C."/>
            <person name="Weisblat D.A."/>
            <person name="Putnam N.H."/>
            <person name="Grigoriev I.V."/>
            <person name="Rokhsar D.S."/>
        </authorList>
    </citation>
    <scope>NUCLEOTIDE SEQUENCE</scope>
</reference>
<dbReference type="STRING" id="6412.T1EEI8"/>
<dbReference type="HOGENOM" id="CLU_001570_22_0_1"/>
<dbReference type="Proteomes" id="UP000015101">
    <property type="component" value="Unassembled WGS sequence"/>
</dbReference>
<dbReference type="GO" id="GO:0005737">
    <property type="term" value="C:cytoplasm"/>
    <property type="evidence" value="ECO:0000318"/>
    <property type="project" value="GO_Central"/>
</dbReference>
<evidence type="ECO:0000256" key="3">
    <source>
        <dbReference type="ARBA" id="ARBA00023004"/>
    </source>
</evidence>
<proteinExistence type="inferred from homology"/>
<keyword evidence="5" id="KW-0503">Monooxygenase</keyword>
<evidence type="ECO:0008006" key="10">
    <source>
        <dbReference type="Google" id="ProtNLM"/>
    </source>
</evidence>
<evidence type="ECO:0000256" key="2">
    <source>
        <dbReference type="ARBA" id="ARBA00022723"/>
    </source>
</evidence>
<dbReference type="InterPro" id="IPR036396">
    <property type="entry name" value="Cyt_P450_sf"/>
</dbReference>
<dbReference type="GO" id="GO:0006805">
    <property type="term" value="P:xenobiotic metabolic process"/>
    <property type="evidence" value="ECO:0000318"/>
    <property type="project" value="GO_Central"/>
</dbReference>
<name>T1EEI8_HELRO</name>
<evidence type="ECO:0000256" key="5">
    <source>
        <dbReference type="RuleBase" id="RU000461"/>
    </source>
</evidence>
<accession>T1EEI8</accession>
<dbReference type="GO" id="GO:0016712">
    <property type="term" value="F:oxidoreductase activity, acting on paired donors, with incorporation or reduction of molecular oxygen, reduced flavin or flavoprotein as one donor, and incorporation of one atom of oxygen"/>
    <property type="evidence" value="ECO:0000318"/>
    <property type="project" value="GO_Central"/>
</dbReference>
<reference evidence="8" key="3">
    <citation type="submission" date="2015-06" db="UniProtKB">
        <authorList>
            <consortium name="EnsemblMetazoa"/>
        </authorList>
    </citation>
    <scope>IDENTIFICATION</scope>
</reference>
<keyword evidence="5" id="KW-0560">Oxidoreductase</keyword>
<keyword evidence="2 4" id="KW-0479">Metal-binding</keyword>
<keyword evidence="9" id="KW-1185">Reference proteome</keyword>
<organism evidence="8 9">
    <name type="scientific">Helobdella robusta</name>
    <name type="common">Californian leech</name>
    <dbReference type="NCBI Taxonomy" id="6412"/>
    <lineage>
        <taxon>Eukaryota</taxon>
        <taxon>Metazoa</taxon>
        <taxon>Spiralia</taxon>
        <taxon>Lophotrochozoa</taxon>
        <taxon>Annelida</taxon>
        <taxon>Clitellata</taxon>
        <taxon>Hirudinea</taxon>
        <taxon>Rhynchobdellida</taxon>
        <taxon>Glossiphoniidae</taxon>
        <taxon>Helobdella</taxon>
    </lineage>
</organism>
<dbReference type="CTD" id="20194990"/>
<keyword evidence="6" id="KW-1133">Transmembrane helix</keyword>
<evidence type="ECO:0000256" key="4">
    <source>
        <dbReference type="PIRSR" id="PIRSR602401-1"/>
    </source>
</evidence>
<dbReference type="GO" id="GO:0006082">
    <property type="term" value="P:organic acid metabolic process"/>
    <property type="evidence" value="ECO:0000318"/>
    <property type="project" value="GO_Central"/>
</dbReference>
<dbReference type="GeneID" id="20194990"/>
<evidence type="ECO:0000313" key="7">
    <source>
        <dbReference type="EMBL" id="ESN91650.1"/>
    </source>
</evidence>
<dbReference type="PROSITE" id="PS00086">
    <property type="entry name" value="CYTOCHROME_P450"/>
    <property type="match status" value="1"/>
</dbReference>
<feature type="binding site" description="axial binding residue" evidence="4">
    <location>
        <position position="458"/>
    </location>
    <ligand>
        <name>heme</name>
        <dbReference type="ChEBI" id="CHEBI:30413"/>
    </ligand>
    <ligandPart>
        <name>Fe</name>
        <dbReference type="ChEBI" id="CHEBI:18248"/>
    </ligandPart>
</feature>
<sequence length="514" mass="59132">MFSTIRLEIFQPTTTVIVGFTFVSFLVARVLFKNICRCVNPERKLPPCLTSLPIVGSLPFVGDPAFMHVHFMQKAKELGNVFAFYMCRRYVVVLNGKQAIQDAFVKQSFAFSSRTIFYLTKIINPRRAGIVEHVFDDHFKIHRRLSVNVLKNFGFGDSSMERIITHEVEDLVQRLKIKNGQPFNPEFELTAAASNVIGCMIFGKPWSKNDPEFLEGIDIMHSLVRGSFKSFLINFFPILRFLPTFKQVMRNIIAADKRWVDYIKRILKRVANEKNIKNFYTMYQSELKKMSSNSNTETNNCDIDHEEQLISTIRDLFFGGTETTATTLQWMILNMANNQTVQDKIWKELDTVVGRERFPSWEDRKKLPLIEAAILEVMRIKTLAPLAVPHSTLRDCVVDGCFIPTGVMVMPNIYSVHMDPEEWPEPETFKIERFLSVDKTQIVNSDRIIPFSLGKRSCLGESMARQELFFFTSSLIHQFKILPPEGQKEIVSAEMPGGLTVHPAPFEVRLVARY</sequence>
<dbReference type="FunFam" id="1.10.630.10:FF:000101">
    <property type="entry name" value="Uncharacterized protein"/>
    <property type="match status" value="1"/>
</dbReference>
<dbReference type="GO" id="GO:0008395">
    <property type="term" value="F:steroid hydroxylase activity"/>
    <property type="evidence" value="ECO:0000318"/>
    <property type="project" value="GO_Central"/>
</dbReference>